<reference evidence="2" key="1">
    <citation type="submission" date="2021-01" db="EMBL/GenBank/DDBJ databases">
        <authorList>
            <consortium name="Genoscope - CEA"/>
            <person name="William W."/>
        </authorList>
    </citation>
    <scope>NUCLEOTIDE SEQUENCE</scope>
</reference>
<dbReference type="AlphaFoldDB" id="A0A8S1RT71"/>
<evidence type="ECO:0000256" key="1">
    <source>
        <dbReference type="SAM" id="MobiDB-lite"/>
    </source>
</evidence>
<organism evidence="2 3">
    <name type="scientific">Paramecium octaurelia</name>
    <dbReference type="NCBI Taxonomy" id="43137"/>
    <lineage>
        <taxon>Eukaryota</taxon>
        <taxon>Sar</taxon>
        <taxon>Alveolata</taxon>
        <taxon>Ciliophora</taxon>
        <taxon>Intramacronucleata</taxon>
        <taxon>Oligohymenophorea</taxon>
        <taxon>Peniculida</taxon>
        <taxon>Parameciidae</taxon>
        <taxon>Paramecium</taxon>
    </lineage>
</organism>
<gene>
    <name evidence="2" type="ORF">POCTA_138.1.T0030278</name>
</gene>
<dbReference type="OMA" id="FINMIFE"/>
<feature type="compositionally biased region" description="Polar residues" evidence="1">
    <location>
        <begin position="578"/>
        <end position="623"/>
    </location>
</feature>
<accession>A0A8S1RT71</accession>
<proteinExistence type="predicted"/>
<feature type="compositionally biased region" description="Basic and acidic residues" evidence="1">
    <location>
        <begin position="624"/>
        <end position="638"/>
    </location>
</feature>
<dbReference type="OrthoDB" id="299052at2759"/>
<evidence type="ECO:0000313" key="2">
    <source>
        <dbReference type="EMBL" id="CAD8132131.1"/>
    </source>
</evidence>
<protein>
    <submittedName>
        <fullName evidence="2">Uncharacterized protein</fullName>
    </submittedName>
</protein>
<keyword evidence="3" id="KW-1185">Reference proteome</keyword>
<sequence length="1040" mass="121900">MIFAEALGEDDEYVRLQKISLGIKEVSLNLRNMQIITDHNILKSMICSYPFQQASIELLISAFFDYFKHKLFLFAFYRALQDVSELQEYREFLGTRSTRSLKMTFNGNVNKIIEEQQKQGSIPFSKQVIEKLLIAKRFACSYLKRFFLLAIQLNVDLEEMSIIFKQFIIHTRCHRFQQQLIDQFFDCKQSIFYEFPWKNKYDQELDDFCNRWTIEVAPKWVLDRKKSMSSFNYIGTEKQIKTEQDDEYITPASKVESVADYVEIMQKIICKPIEMVTQHDQLQLHNNDNIEILIKFIINPLETELIDDWGLLFQKKDIDTNDYKTTFKSSTIPMDYLNTVRSFKSLQFLTQKVNHSRFYLTIQDMTPKIFEQILESLNTQSIQLNLNHLAILIDQLLLICPKASVLKIIEFDFLFLFLQYSSNPFIESLIIDILDLTVDKYKLGFFIQKQIWKYVLETKWIEYLSNAIFQQNYSIANQKFPLTEKNEEKQQILNFLSKFKDVQKPIEIVKISTLDEFIGPLGGSANQDNLEEHIQYPENISYAQLLENDVDAIRAYLDERRVHKSINYSRKQSRKVESQMTTYRTPTVSHSRNISLNVPTLPSINTPKSVSNKQSEVQSVFNDSKSKRGSVEKLDKHEKSVSSKTSLWAQNLQQTSRSSLSSETGFSSSKLIMLYPSGNQKANPSQFEINSSEFYFNANTFEHLINLLEKIVNVIWIHQMRNQTNGENFCNLVLNQDLVLSLFKFYLYEINLKKDISYQCGKIINSIYYLAKRYGNAEQQEFLREIFYSVIEYLNKIIINLNRQNFDLNFTSQFTLFQTISNGFAIFEPYDATKLNRNIYKFLSETTIHLYIIFFFKSKQNSLYQYQFVEFINMIFEKAPTYLLQNILFNVGLISSLYNAYTTFYANGFKSHSYNESLFYYITKLISIIHGNLNARELTVILSSLQPLDSWKCLMKTLPNGQVLKEKKLKTLEAELQKSILESQHNSRQSVLNESRASISITLNNRKLSQKQSTPQKLTARIQQLQQKSISSQSSSQLAY</sequence>
<feature type="region of interest" description="Disordered" evidence="1">
    <location>
        <begin position="569"/>
        <end position="638"/>
    </location>
</feature>
<dbReference type="EMBL" id="CAJJDP010000001">
    <property type="protein sequence ID" value="CAD8132131.1"/>
    <property type="molecule type" value="Genomic_DNA"/>
</dbReference>
<dbReference type="Proteomes" id="UP000683925">
    <property type="component" value="Unassembled WGS sequence"/>
</dbReference>
<evidence type="ECO:0000313" key="3">
    <source>
        <dbReference type="Proteomes" id="UP000683925"/>
    </source>
</evidence>
<name>A0A8S1RT71_PAROT</name>
<comment type="caution">
    <text evidence="2">The sequence shown here is derived from an EMBL/GenBank/DDBJ whole genome shotgun (WGS) entry which is preliminary data.</text>
</comment>